<accession>A0ACD5IHH8</accession>
<gene>
    <name evidence="1" type="ORF">HF292_014490</name>
</gene>
<name>A0ACD5IHH8_9PROT</name>
<keyword evidence="1" id="KW-0540">Nuclease</keyword>
<dbReference type="EMBL" id="CP130946">
    <property type="protein sequence ID" value="XRP72975.1"/>
    <property type="molecule type" value="Genomic_DNA"/>
</dbReference>
<reference evidence="1 2" key="1">
    <citation type="journal article" date="2021" name="ISME J.">
        <title>Genomic evolution of the class Acidithiobacillia: deep-branching Proteobacteria living in extreme acidic conditions.</title>
        <authorList>
            <person name="Moya-Beltran A."/>
            <person name="Beard S."/>
            <person name="Rojas-Villalobos C."/>
            <person name="Issotta F."/>
            <person name="Gallardo Y."/>
            <person name="Ulloa R."/>
            <person name="Giaveno A."/>
            <person name="Degli Esposti M."/>
            <person name="Johnson D.B."/>
            <person name="Quatrini R."/>
        </authorList>
    </citation>
    <scope>NUCLEOTIDE SEQUENCE [LARGE SCALE GENOMIC DNA]</scope>
    <source>
        <strain evidence="1 2">CF3</strain>
    </source>
</reference>
<keyword evidence="2" id="KW-1185">Reference proteome</keyword>
<protein>
    <submittedName>
        <fullName evidence="1">Restriction endonuclease subunit S</fullName>
    </submittedName>
</protein>
<organism evidence="1 2">
    <name type="scientific">Acidithiobacillus ferruginosus</name>
    <dbReference type="NCBI Taxonomy" id="3063951"/>
    <lineage>
        <taxon>Bacteria</taxon>
        <taxon>Pseudomonadati</taxon>
        <taxon>Pseudomonadota</taxon>
        <taxon>Acidithiobacillia</taxon>
        <taxon>Acidithiobacillales</taxon>
        <taxon>Acidithiobacillaceae</taxon>
        <taxon>Acidithiobacillus</taxon>
    </lineage>
</organism>
<evidence type="ECO:0000313" key="1">
    <source>
        <dbReference type="EMBL" id="XRP72975.1"/>
    </source>
</evidence>
<keyword evidence="1" id="KW-0378">Hydrolase</keyword>
<dbReference type="Proteomes" id="UP001196097">
    <property type="component" value="Chromosome"/>
</dbReference>
<sequence length="193" mass="21037">MDLGKLADVQMGYPFRSRLEHDPQGDVAVIQMKDIDDVNLVHTDEAIKVTLPRGKEHHLLRAGDLLFRSRGRSNGAALVSGDVGTAVLSAPLLLIRPHGVLPDYLCWFINTPATQAQLAALSEGTSVRMISAEALKALDIPLPTAAAQQRIAQAAALAERERSLMAQIAAQRQRLTTHILMLYAHHIPKKAHP</sequence>
<evidence type="ECO:0000313" key="2">
    <source>
        <dbReference type="Proteomes" id="UP001196097"/>
    </source>
</evidence>
<keyword evidence="1" id="KW-0255">Endonuclease</keyword>
<proteinExistence type="predicted"/>